<evidence type="ECO:0000313" key="2">
    <source>
        <dbReference type="EMBL" id="OPE52261.1"/>
    </source>
</evidence>
<comment type="caution">
    <text evidence="2">The sequence shown here is derived from an EMBL/GenBank/DDBJ whole genome shotgun (WGS) entry which is preliminary data.</text>
</comment>
<dbReference type="OrthoDB" id="4773719at2"/>
<proteinExistence type="predicted"/>
<protein>
    <submittedName>
        <fullName evidence="2">Homocitrate synthase</fullName>
    </submittedName>
</protein>
<dbReference type="EMBL" id="MIJD01000209">
    <property type="protein sequence ID" value="OPE52261.1"/>
    <property type="molecule type" value="Genomic_DNA"/>
</dbReference>
<evidence type="ECO:0000313" key="5">
    <source>
        <dbReference type="Proteomes" id="UP000220340"/>
    </source>
</evidence>
<organism evidence="2 4">
    <name type="scientific">Mycolicibacterium diernhoferi</name>
    <dbReference type="NCBI Taxonomy" id="1801"/>
    <lineage>
        <taxon>Bacteria</taxon>
        <taxon>Bacillati</taxon>
        <taxon>Actinomycetota</taxon>
        <taxon>Actinomycetes</taxon>
        <taxon>Mycobacteriales</taxon>
        <taxon>Mycobacteriaceae</taxon>
        <taxon>Mycolicibacterium</taxon>
    </lineage>
</organism>
<sequence>MNSHITTTVASPRFADFFDAPLPRGLRDLAAEMSWDDVAATFGSAAGPVSLERWEEDGRAPHTIGGRRGITYRATIAVGERVATSSVTAAGPLAALTAILHERGIAVEMLNFHQLRAGGQTATFIRGTDGVHTEWAIGWSECPNLSALRAVIACANRLHG</sequence>
<dbReference type="RefSeq" id="WP_073855865.1">
    <property type="nucleotide sequence ID" value="NZ_BAAATC010000019.1"/>
</dbReference>
<keyword evidence="1" id="KW-0808">Transferase</keyword>
<dbReference type="SUPFAM" id="SSF110921">
    <property type="entry name" value="2-isopropylmalate synthase LeuA, allosteric (dimerisation) domain"/>
    <property type="match status" value="1"/>
</dbReference>
<gene>
    <name evidence="2" type="ORF">BV510_18590</name>
    <name evidence="3" type="ORF">CRI78_12645</name>
</gene>
<dbReference type="Proteomes" id="UP000191039">
    <property type="component" value="Unassembled WGS sequence"/>
</dbReference>
<dbReference type="InterPro" id="IPR036230">
    <property type="entry name" value="LeuA_allosteric_dom_sf"/>
</dbReference>
<dbReference type="STRING" id="1801.BRW64_08880"/>
<evidence type="ECO:0000313" key="4">
    <source>
        <dbReference type="Proteomes" id="UP000191039"/>
    </source>
</evidence>
<dbReference type="AlphaFoldDB" id="A0A1Q4HFX0"/>
<name>A0A1Q4HFX0_9MYCO</name>
<dbReference type="Proteomes" id="UP000220340">
    <property type="component" value="Unassembled WGS sequence"/>
</dbReference>
<dbReference type="GO" id="GO:0016740">
    <property type="term" value="F:transferase activity"/>
    <property type="evidence" value="ECO:0007669"/>
    <property type="project" value="UniProtKB-KW"/>
</dbReference>
<dbReference type="EMBL" id="PDCR01000014">
    <property type="protein sequence ID" value="PEG54184.1"/>
    <property type="molecule type" value="Genomic_DNA"/>
</dbReference>
<reference evidence="3 5" key="2">
    <citation type="submission" date="2017-10" db="EMBL/GenBank/DDBJ databases">
        <title>The new phylogeny of genus Mycobacterium.</title>
        <authorList>
            <person name="Tortoli E."/>
            <person name="Trovato A."/>
            <person name="Cirillo D.M."/>
        </authorList>
    </citation>
    <scope>NUCLEOTIDE SEQUENCE [LARGE SCALE GENOMIC DNA]</scope>
    <source>
        <strain evidence="3 5">IP141170001</strain>
    </source>
</reference>
<reference evidence="2 4" key="1">
    <citation type="submission" date="2016-09" db="EMBL/GenBank/DDBJ databases">
        <title>genome sequences of unsequenced Mycobacteria.</title>
        <authorList>
            <person name="Greninger A.L."/>
            <person name="Jerome K.R."/>
            <person name="Mcnair B."/>
            <person name="Wallis C."/>
            <person name="Fang F."/>
        </authorList>
    </citation>
    <scope>NUCLEOTIDE SEQUENCE [LARGE SCALE GENOMIC DNA]</scope>
    <source>
        <strain evidence="2 4">BM1</strain>
    </source>
</reference>
<evidence type="ECO:0000256" key="1">
    <source>
        <dbReference type="ARBA" id="ARBA00022679"/>
    </source>
</evidence>
<accession>A0A1Q4HFX0</accession>
<keyword evidence="5" id="KW-1185">Reference proteome</keyword>
<dbReference type="Gene3D" id="3.30.160.270">
    <property type="match status" value="1"/>
</dbReference>
<evidence type="ECO:0000313" key="3">
    <source>
        <dbReference type="EMBL" id="PEG54184.1"/>
    </source>
</evidence>